<evidence type="ECO:0000256" key="3">
    <source>
        <dbReference type="PIRSR" id="PIRSR000390-1"/>
    </source>
</evidence>
<dbReference type="GO" id="GO:0000271">
    <property type="term" value="P:polysaccharide biosynthetic process"/>
    <property type="evidence" value="ECO:0007669"/>
    <property type="project" value="TreeGrafter"/>
</dbReference>
<gene>
    <name evidence="6" type="ORF">COB20_09470</name>
</gene>
<dbReference type="Gene3D" id="3.40.640.10">
    <property type="entry name" value="Type I PLP-dependent aspartate aminotransferase-like (Major domain)"/>
    <property type="match status" value="1"/>
</dbReference>
<evidence type="ECO:0000313" key="7">
    <source>
        <dbReference type="Proteomes" id="UP000218767"/>
    </source>
</evidence>
<dbReference type="CDD" id="cd00616">
    <property type="entry name" value="AHBA_syn"/>
    <property type="match status" value="1"/>
</dbReference>
<dbReference type="SUPFAM" id="SSF53383">
    <property type="entry name" value="PLP-dependent transferases"/>
    <property type="match status" value="1"/>
</dbReference>
<evidence type="ECO:0000256" key="4">
    <source>
        <dbReference type="PIRSR" id="PIRSR000390-2"/>
    </source>
</evidence>
<keyword evidence="6" id="KW-0032">Aminotransferase</keyword>
<evidence type="ECO:0000256" key="1">
    <source>
        <dbReference type="ARBA" id="ARBA00022898"/>
    </source>
</evidence>
<dbReference type="PIRSF" id="PIRSF000390">
    <property type="entry name" value="PLP_StrS"/>
    <property type="match status" value="1"/>
</dbReference>
<proteinExistence type="inferred from homology"/>
<dbReference type="Pfam" id="PF01041">
    <property type="entry name" value="DegT_DnrJ_EryC1"/>
    <property type="match status" value="1"/>
</dbReference>
<dbReference type="GO" id="GO:0030170">
    <property type="term" value="F:pyridoxal phosphate binding"/>
    <property type="evidence" value="ECO:0007669"/>
    <property type="project" value="TreeGrafter"/>
</dbReference>
<evidence type="ECO:0000256" key="5">
    <source>
        <dbReference type="RuleBase" id="RU004508"/>
    </source>
</evidence>
<dbReference type="InterPro" id="IPR015422">
    <property type="entry name" value="PyrdxlP-dep_Trfase_small"/>
</dbReference>
<accession>A0A2A4X2K2</accession>
<dbReference type="InterPro" id="IPR015424">
    <property type="entry name" value="PyrdxlP-dep_Trfase"/>
</dbReference>
<evidence type="ECO:0000256" key="2">
    <source>
        <dbReference type="ARBA" id="ARBA00037999"/>
    </source>
</evidence>
<protein>
    <submittedName>
        <fullName evidence="6">Aminotransferase DegT</fullName>
    </submittedName>
</protein>
<dbReference type="GO" id="GO:0008483">
    <property type="term" value="F:transaminase activity"/>
    <property type="evidence" value="ECO:0007669"/>
    <property type="project" value="UniProtKB-KW"/>
</dbReference>
<name>A0A2A4X2K2_9GAMM</name>
<dbReference type="Proteomes" id="UP000218767">
    <property type="component" value="Unassembled WGS sequence"/>
</dbReference>
<comment type="caution">
    <text evidence="6">The sequence shown here is derived from an EMBL/GenBank/DDBJ whole genome shotgun (WGS) entry which is preliminary data.</text>
</comment>
<reference evidence="7" key="1">
    <citation type="submission" date="2017-08" db="EMBL/GenBank/DDBJ databases">
        <title>A dynamic microbial community with high functional redundancy inhabits the cold, oxic subseafloor aquifer.</title>
        <authorList>
            <person name="Tully B.J."/>
            <person name="Wheat C.G."/>
            <person name="Glazer B.T."/>
            <person name="Huber J.A."/>
        </authorList>
    </citation>
    <scope>NUCLEOTIDE SEQUENCE [LARGE SCALE GENOMIC DNA]</scope>
</reference>
<keyword evidence="1 4" id="KW-0663">Pyridoxal phosphate</keyword>
<feature type="active site" description="Proton acceptor" evidence="3">
    <location>
        <position position="194"/>
    </location>
</feature>
<keyword evidence="6" id="KW-0808">Transferase</keyword>
<comment type="similarity">
    <text evidence="2 5">Belongs to the DegT/DnrJ/EryC1 family.</text>
</comment>
<sequence length="385" mass="42923">MATDINNSQQKIAAASPLFPQQDIDEIQLAIGNILRSGRLILGEHTLAFEQEFQSYLGVEHAVAVSTCTAAIQITLRFHEVKQREVILPTNNFIGVVSAVLEEGATPVLADMNPETFCADTDDVLARITPNTAGIILVHIAGLVHPDIDRIRLVCENKGIFLLEDASHAHGAEIDGRKAGSLSESGCFSFYPTKLMTTGTGGMLTTSNKQLADYARSVRHHGVGNSLDDVVNLGNDWCMSEIHAVLGRSQLKRLEQSIEHRNRLIIRYRNGLKELSWLSIPQYPKNFRHAYYKFPILLREGLDRDRFRRMIFEDYNIENGAIYDPPCHLQPVLRKLMGCCEGMYPQAESALKRQFCPPIHSALSELEVDRVIAAIVEAGKRCGFN</sequence>
<organism evidence="6 7">
    <name type="scientific">SAR86 cluster bacterium</name>
    <dbReference type="NCBI Taxonomy" id="2030880"/>
    <lineage>
        <taxon>Bacteria</taxon>
        <taxon>Pseudomonadati</taxon>
        <taxon>Pseudomonadota</taxon>
        <taxon>Gammaproteobacteria</taxon>
        <taxon>SAR86 cluster</taxon>
    </lineage>
</organism>
<dbReference type="AlphaFoldDB" id="A0A2A4X2K2"/>
<dbReference type="PANTHER" id="PTHR30244:SF34">
    <property type="entry name" value="DTDP-4-AMINO-4,6-DIDEOXYGALACTOSE TRANSAMINASE"/>
    <property type="match status" value="1"/>
</dbReference>
<dbReference type="EMBL" id="NVUL01000051">
    <property type="protein sequence ID" value="PCI76902.1"/>
    <property type="molecule type" value="Genomic_DNA"/>
</dbReference>
<dbReference type="PANTHER" id="PTHR30244">
    <property type="entry name" value="TRANSAMINASE"/>
    <property type="match status" value="1"/>
</dbReference>
<dbReference type="InterPro" id="IPR015421">
    <property type="entry name" value="PyrdxlP-dep_Trfase_major"/>
</dbReference>
<dbReference type="InterPro" id="IPR000653">
    <property type="entry name" value="DegT/StrS_aminotransferase"/>
</dbReference>
<dbReference type="Gene3D" id="3.90.1150.10">
    <property type="entry name" value="Aspartate Aminotransferase, domain 1"/>
    <property type="match status" value="1"/>
</dbReference>
<evidence type="ECO:0000313" key="6">
    <source>
        <dbReference type="EMBL" id="PCI76902.1"/>
    </source>
</evidence>
<feature type="modified residue" description="N6-(pyridoxal phosphate)lysine" evidence="4">
    <location>
        <position position="194"/>
    </location>
</feature>